<feature type="binding site" evidence="2">
    <location>
        <begin position="197"/>
        <end position="204"/>
    </location>
    <ligand>
        <name>ATP</name>
        <dbReference type="ChEBI" id="CHEBI:30616"/>
    </ligand>
</feature>
<dbReference type="PANTHER" id="PTHR13504:SF38">
    <property type="entry name" value="FIDO DOMAIN-CONTAINING PROTEIN"/>
    <property type="match status" value="1"/>
</dbReference>
<evidence type="ECO:0000313" key="5">
    <source>
        <dbReference type="Proteomes" id="UP000294309"/>
    </source>
</evidence>
<evidence type="ECO:0000256" key="1">
    <source>
        <dbReference type="PIRSR" id="PIRSR640198-1"/>
    </source>
</evidence>
<dbReference type="Proteomes" id="UP000294309">
    <property type="component" value="Chromosome"/>
</dbReference>
<dbReference type="AlphaFoldDB" id="A0A4P7AH17"/>
<keyword evidence="2" id="KW-0067">ATP-binding</keyword>
<feature type="active site" evidence="1">
    <location>
        <position position="193"/>
    </location>
</feature>
<keyword evidence="2" id="KW-0547">Nucleotide-binding</keyword>
<dbReference type="EMBL" id="CP038013">
    <property type="protein sequence ID" value="QBQ07401.1"/>
    <property type="molecule type" value="Genomic_DNA"/>
</dbReference>
<gene>
    <name evidence="4" type="ORF">SGLAD_v1c02020</name>
</gene>
<dbReference type="InterPro" id="IPR040198">
    <property type="entry name" value="Fido_containing"/>
</dbReference>
<dbReference type="KEGG" id="sgq:SGLAD_v1c02020"/>
<dbReference type="PROSITE" id="PS51459">
    <property type="entry name" value="FIDO"/>
    <property type="match status" value="1"/>
</dbReference>
<reference evidence="4 5" key="1">
    <citation type="submission" date="2019-03" db="EMBL/GenBank/DDBJ databases">
        <title>Complete genome sequence of Spiroplasma gladiatoris TG-1 (DSM 22552).</title>
        <authorList>
            <person name="Lin Y.-C."/>
            <person name="Chou L."/>
            <person name="Kuo C.-H."/>
        </authorList>
    </citation>
    <scope>NUCLEOTIDE SEQUENCE [LARGE SCALE GENOMIC DNA]</scope>
    <source>
        <strain evidence="4 5">TG-1</strain>
    </source>
</reference>
<dbReference type="RefSeq" id="WP_134297195.1">
    <property type="nucleotide sequence ID" value="NZ_CP038013.1"/>
</dbReference>
<evidence type="ECO:0000313" key="4">
    <source>
        <dbReference type="EMBL" id="QBQ07401.1"/>
    </source>
</evidence>
<evidence type="ECO:0000259" key="3">
    <source>
        <dbReference type="PROSITE" id="PS51459"/>
    </source>
</evidence>
<feature type="domain" description="Fido" evidence="3">
    <location>
        <begin position="105"/>
        <end position="257"/>
    </location>
</feature>
<dbReference type="Pfam" id="PF02661">
    <property type="entry name" value="Fic"/>
    <property type="match status" value="1"/>
</dbReference>
<organism evidence="4 5">
    <name type="scientific">Spiroplasma gladiatoris</name>
    <dbReference type="NCBI Taxonomy" id="2143"/>
    <lineage>
        <taxon>Bacteria</taxon>
        <taxon>Bacillati</taxon>
        <taxon>Mycoplasmatota</taxon>
        <taxon>Mollicutes</taxon>
        <taxon>Entomoplasmatales</taxon>
        <taxon>Spiroplasmataceae</taxon>
        <taxon>Spiroplasma</taxon>
    </lineage>
</organism>
<dbReference type="InterPro" id="IPR003812">
    <property type="entry name" value="Fido"/>
</dbReference>
<dbReference type="InterPro" id="IPR036597">
    <property type="entry name" value="Fido-like_dom_sf"/>
</dbReference>
<feature type="binding site" evidence="2">
    <location>
        <begin position="235"/>
        <end position="236"/>
    </location>
    <ligand>
        <name>ATP</name>
        <dbReference type="ChEBI" id="CHEBI:30616"/>
    </ligand>
</feature>
<dbReference type="Gene3D" id="1.10.3290.10">
    <property type="entry name" value="Fido-like domain"/>
    <property type="match status" value="1"/>
</dbReference>
<proteinExistence type="predicted"/>
<name>A0A4P7AH17_9MOLU</name>
<dbReference type="SUPFAM" id="SSF140931">
    <property type="entry name" value="Fic-like"/>
    <property type="match status" value="1"/>
</dbReference>
<feature type="binding site" evidence="2">
    <location>
        <position position="244"/>
    </location>
    <ligand>
        <name>ATP</name>
        <dbReference type="ChEBI" id="CHEBI:30616"/>
    </ligand>
</feature>
<protein>
    <submittedName>
        <fullName evidence="4">Fic family protein</fullName>
    </submittedName>
</protein>
<dbReference type="PANTHER" id="PTHR13504">
    <property type="entry name" value="FIDO DOMAIN-CONTAINING PROTEIN DDB_G0283145"/>
    <property type="match status" value="1"/>
</dbReference>
<keyword evidence="5" id="KW-1185">Reference proteome</keyword>
<dbReference type="OrthoDB" id="9813719at2"/>
<accession>A0A4P7AH17</accession>
<dbReference type="GO" id="GO:0005524">
    <property type="term" value="F:ATP binding"/>
    <property type="evidence" value="ECO:0007669"/>
    <property type="project" value="UniProtKB-KW"/>
</dbReference>
<sequence>MSEIKKSLYSIYEVTFRPKEFEKKIKQIMELFIEYNDYLNNAPFDTQFLSIQLLKYEAKHSHLIEGIDTNDLELLAQDTPTSKKISNYVNALKKADIYLKENKVFDKNLLLNIHRDLFENMMSVHAINANPGTFRIKQVQIAKYYPPIPALVEEYMQEFISWLNDSTPFLDCDNTNEAFIRGAIAHAYFEKVHPFTDGNGRTGRILFNLILNKYQITTKPYFYISKAILKEQFLYYQELSKLDNNFDYQKWINFFLDLLIYQLESNIKVFKNTMNVILRIRSEIIQEQLPTHREIKKIIFEYISKYPIFTFSKVYFKCKPFFKNVDDATFVYIFNDLIKQCKIKKVPGSRHYEFSEIVSIIVDLN</sequence>
<evidence type="ECO:0000256" key="2">
    <source>
        <dbReference type="PIRSR" id="PIRSR640198-2"/>
    </source>
</evidence>